<dbReference type="GO" id="GO:0009245">
    <property type="term" value="P:lipid A biosynthetic process"/>
    <property type="evidence" value="ECO:0007669"/>
    <property type="project" value="UniProtKB-UniRule"/>
</dbReference>
<name>S3BIA6_9BURK</name>
<evidence type="ECO:0000256" key="7">
    <source>
        <dbReference type="ARBA" id="ARBA00022679"/>
    </source>
</evidence>
<dbReference type="GO" id="GO:0009029">
    <property type="term" value="F:lipid-A 4'-kinase activity"/>
    <property type="evidence" value="ECO:0007669"/>
    <property type="project" value="UniProtKB-UniRule"/>
</dbReference>
<dbReference type="PANTHER" id="PTHR42724">
    <property type="entry name" value="TETRAACYLDISACCHARIDE 4'-KINASE"/>
    <property type="match status" value="1"/>
</dbReference>
<dbReference type="EC" id="2.7.1.130" evidence="3 13"/>
<dbReference type="GO" id="GO:0005886">
    <property type="term" value="C:plasma membrane"/>
    <property type="evidence" value="ECO:0007669"/>
    <property type="project" value="TreeGrafter"/>
</dbReference>
<keyword evidence="5 13" id="KW-0444">Lipid biosynthesis</keyword>
<evidence type="ECO:0000256" key="9">
    <source>
        <dbReference type="ARBA" id="ARBA00022777"/>
    </source>
</evidence>
<evidence type="ECO:0000256" key="2">
    <source>
        <dbReference type="ARBA" id="ARBA00004870"/>
    </source>
</evidence>
<evidence type="ECO:0000256" key="8">
    <source>
        <dbReference type="ARBA" id="ARBA00022741"/>
    </source>
</evidence>
<accession>S3BIA6</accession>
<evidence type="ECO:0000256" key="6">
    <source>
        <dbReference type="ARBA" id="ARBA00022556"/>
    </source>
</evidence>
<keyword evidence="11 13" id="KW-0443">Lipid metabolism</keyword>
<keyword evidence="7 13" id="KW-0808">Transferase</keyword>
<dbReference type="PATRIC" id="fig|1203554.3.peg.322"/>
<evidence type="ECO:0000256" key="5">
    <source>
        <dbReference type="ARBA" id="ARBA00022516"/>
    </source>
</evidence>
<reference evidence="14 15" key="1">
    <citation type="submission" date="2013-04" db="EMBL/GenBank/DDBJ databases">
        <title>The Genome Sequence of Sutterella wadsworthensis HGA0223.</title>
        <authorList>
            <consortium name="The Broad Institute Genomics Platform"/>
            <person name="Earl A."/>
            <person name="Ward D."/>
            <person name="Feldgarden M."/>
            <person name="Gevers D."/>
            <person name="Schmidt T.M."/>
            <person name="Dover J."/>
            <person name="Dai D."/>
            <person name="Walker B."/>
            <person name="Young S."/>
            <person name="Zeng Q."/>
            <person name="Gargeya S."/>
            <person name="Fitzgerald M."/>
            <person name="Haas B."/>
            <person name="Abouelleil A."/>
            <person name="Allen A.W."/>
            <person name="Alvarado L."/>
            <person name="Arachchi H.M."/>
            <person name="Berlin A.M."/>
            <person name="Chapman S.B."/>
            <person name="Gainer-Dewar J."/>
            <person name="Goldberg J."/>
            <person name="Griggs A."/>
            <person name="Gujja S."/>
            <person name="Hansen M."/>
            <person name="Howarth C."/>
            <person name="Imamovic A."/>
            <person name="Ireland A."/>
            <person name="Larimer J."/>
            <person name="McCowan C."/>
            <person name="Murphy C."/>
            <person name="Pearson M."/>
            <person name="Poon T.W."/>
            <person name="Priest M."/>
            <person name="Roberts A."/>
            <person name="Saif S."/>
            <person name="Shea T."/>
            <person name="Sisk P."/>
            <person name="Sykes S."/>
            <person name="Wortman J."/>
            <person name="Nusbaum C."/>
            <person name="Birren B."/>
        </authorList>
    </citation>
    <scope>NUCLEOTIDE SEQUENCE [LARGE SCALE GENOMIC DNA]</scope>
    <source>
        <strain evidence="14 15">HGA0223</strain>
    </source>
</reference>
<evidence type="ECO:0000256" key="4">
    <source>
        <dbReference type="ARBA" id="ARBA00016436"/>
    </source>
</evidence>
<keyword evidence="9 13" id="KW-0418">Kinase</keyword>
<dbReference type="STRING" id="1203554.HMPREF1476_00348"/>
<dbReference type="GO" id="GO:0005524">
    <property type="term" value="F:ATP binding"/>
    <property type="evidence" value="ECO:0007669"/>
    <property type="project" value="UniProtKB-UniRule"/>
</dbReference>
<dbReference type="InterPro" id="IPR003758">
    <property type="entry name" value="LpxK"/>
</dbReference>
<dbReference type="Pfam" id="PF02606">
    <property type="entry name" value="LpxK"/>
    <property type="match status" value="1"/>
</dbReference>
<organism evidence="14 15">
    <name type="scientific">Sutterella wadsworthensis HGA0223</name>
    <dbReference type="NCBI Taxonomy" id="1203554"/>
    <lineage>
        <taxon>Bacteria</taxon>
        <taxon>Pseudomonadati</taxon>
        <taxon>Pseudomonadota</taxon>
        <taxon>Betaproteobacteria</taxon>
        <taxon>Burkholderiales</taxon>
        <taxon>Sutterellaceae</taxon>
        <taxon>Sutterella</taxon>
    </lineage>
</organism>
<keyword evidence="10 13" id="KW-0067">ATP-binding</keyword>
<dbReference type="UniPathway" id="UPA00359">
    <property type="reaction ID" value="UER00482"/>
</dbReference>
<dbReference type="GO" id="GO:0009244">
    <property type="term" value="P:lipopolysaccharide core region biosynthetic process"/>
    <property type="evidence" value="ECO:0007669"/>
    <property type="project" value="TreeGrafter"/>
</dbReference>
<dbReference type="SUPFAM" id="SSF52540">
    <property type="entry name" value="P-loop containing nucleoside triphosphate hydrolases"/>
    <property type="match status" value="1"/>
</dbReference>
<keyword evidence="8 13" id="KW-0547">Nucleotide-binding</keyword>
<comment type="function">
    <text evidence="1 13">Transfers the gamma-phosphate of ATP to the 4'-position of a tetraacyldisaccharide 1-phosphate intermediate (termed DS-1-P) to form tetraacyldisaccharide 1,4'-bis-phosphate (lipid IVA).</text>
</comment>
<evidence type="ECO:0000313" key="15">
    <source>
        <dbReference type="Proteomes" id="UP000014400"/>
    </source>
</evidence>
<comment type="similarity">
    <text evidence="13">Belongs to the LpxK family.</text>
</comment>
<dbReference type="AlphaFoldDB" id="S3BIA6"/>
<dbReference type="Proteomes" id="UP000014400">
    <property type="component" value="Unassembled WGS sequence"/>
</dbReference>
<dbReference type="eggNOG" id="COG1663">
    <property type="taxonomic scope" value="Bacteria"/>
</dbReference>
<evidence type="ECO:0000256" key="1">
    <source>
        <dbReference type="ARBA" id="ARBA00002274"/>
    </source>
</evidence>
<protein>
    <recommendedName>
        <fullName evidence="4 13">Tetraacyldisaccharide 4'-kinase</fullName>
        <ecNumber evidence="3 13">2.7.1.130</ecNumber>
    </recommendedName>
    <alternativeName>
        <fullName evidence="12 13">Lipid A 4'-kinase</fullName>
    </alternativeName>
</protein>
<evidence type="ECO:0000313" key="14">
    <source>
        <dbReference type="EMBL" id="EPE01039.1"/>
    </source>
</evidence>
<dbReference type="InterPro" id="IPR027417">
    <property type="entry name" value="P-loop_NTPase"/>
</dbReference>
<dbReference type="HOGENOM" id="CLU_038816_2_0_4"/>
<feature type="binding site" evidence="13">
    <location>
        <begin position="59"/>
        <end position="66"/>
    </location>
    <ligand>
        <name>ATP</name>
        <dbReference type="ChEBI" id="CHEBI:30616"/>
    </ligand>
</feature>
<evidence type="ECO:0000256" key="11">
    <source>
        <dbReference type="ARBA" id="ARBA00023098"/>
    </source>
</evidence>
<dbReference type="HAMAP" id="MF_00409">
    <property type="entry name" value="LpxK"/>
    <property type="match status" value="1"/>
</dbReference>
<comment type="pathway">
    <text evidence="2 13">Glycolipid biosynthesis; lipid IV(A) biosynthesis; lipid IV(A) from (3R)-3-hydroxytetradecanoyl-[acyl-carrier-protein] and UDP-N-acetyl-alpha-D-glucosamine: step 6/6.</text>
</comment>
<dbReference type="RefSeq" id="WP_016473758.1">
    <property type="nucleotide sequence ID" value="NZ_KE150480.1"/>
</dbReference>
<evidence type="ECO:0000256" key="13">
    <source>
        <dbReference type="HAMAP-Rule" id="MF_00409"/>
    </source>
</evidence>
<evidence type="ECO:0000256" key="12">
    <source>
        <dbReference type="ARBA" id="ARBA00029757"/>
    </source>
</evidence>
<dbReference type="NCBIfam" id="TIGR00682">
    <property type="entry name" value="lpxK"/>
    <property type="match status" value="1"/>
</dbReference>
<keyword evidence="6 13" id="KW-0441">Lipid A biosynthesis</keyword>
<evidence type="ECO:0000256" key="3">
    <source>
        <dbReference type="ARBA" id="ARBA00012071"/>
    </source>
</evidence>
<evidence type="ECO:0000256" key="10">
    <source>
        <dbReference type="ARBA" id="ARBA00022840"/>
    </source>
</evidence>
<comment type="catalytic activity">
    <reaction evidence="13">
        <text>a lipid A disaccharide + ATP = a lipid IVA + ADP + H(+)</text>
        <dbReference type="Rhea" id="RHEA:67840"/>
        <dbReference type="ChEBI" id="CHEBI:15378"/>
        <dbReference type="ChEBI" id="CHEBI:30616"/>
        <dbReference type="ChEBI" id="CHEBI:176343"/>
        <dbReference type="ChEBI" id="CHEBI:176425"/>
        <dbReference type="ChEBI" id="CHEBI:456216"/>
        <dbReference type="EC" id="2.7.1.130"/>
    </reaction>
</comment>
<comment type="caution">
    <text evidence="14">The sequence shown here is derived from an EMBL/GenBank/DDBJ whole genome shotgun (WGS) entry which is preliminary data.</text>
</comment>
<keyword evidence="15" id="KW-1185">Reference proteome</keyword>
<gene>
    <name evidence="13" type="primary">lpxK</name>
    <name evidence="14" type="ORF">HMPREF1476_00348</name>
</gene>
<dbReference type="EMBL" id="ATCF01000005">
    <property type="protein sequence ID" value="EPE01039.1"/>
    <property type="molecule type" value="Genomic_DNA"/>
</dbReference>
<proteinExistence type="inferred from homology"/>
<dbReference type="PANTHER" id="PTHR42724:SF1">
    <property type="entry name" value="TETRAACYLDISACCHARIDE 4'-KINASE, MITOCHONDRIAL-RELATED"/>
    <property type="match status" value="1"/>
</dbReference>
<sequence length="356" mass="38620">MSSHPRIEAWLHRVWSHRGPTACLLYPLSLIYEAISASKRKSTKPQHLPVPVVVVGNIYVGGTGKTPVTIALVRELRARGWTPGVISRGFGRQAEEVKIVTPESDAREVGDEPLLIARDSMAPVAVGRARYQAGLALLHAHPGVNIILSDDGLQHTALARDVELAVIGAGGLGNGWLLPAGPLREPVSRLDEVDALILNTTTDVEVESRTPRFAVSSCFGACRRLSNGDIRDIDEISHDLKASQGKALAAAGIASPGRFFAMVRAHDIDCTELELGDHYNFAKNPFAGRKESIILITAKDAVKCARIPEIKNDDRIWVVGLEVVLDTYLVDIVDQKAAAAAQRMGRHPETRNDKIE</sequence>